<proteinExistence type="predicted"/>
<evidence type="ECO:0000313" key="2">
    <source>
        <dbReference type="Proteomes" id="UP000287330"/>
    </source>
</evidence>
<organism evidence="1 2">
    <name type="scientific">Idiomarina fontislapidosi</name>
    <dbReference type="NCBI Taxonomy" id="263723"/>
    <lineage>
        <taxon>Bacteria</taxon>
        <taxon>Pseudomonadati</taxon>
        <taxon>Pseudomonadota</taxon>
        <taxon>Gammaproteobacteria</taxon>
        <taxon>Alteromonadales</taxon>
        <taxon>Idiomarinaceae</taxon>
        <taxon>Idiomarina</taxon>
    </lineage>
</organism>
<protein>
    <recommendedName>
        <fullName evidence="3">Type II secretion system protein</fullName>
    </recommendedName>
</protein>
<gene>
    <name evidence="1" type="ORF">CWE25_00820</name>
</gene>
<dbReference type="Proteomes" id="UP000287330">
    <property type="component" value="Unassembled WGS sequence"/>
</dbReference>
<comment type="caution">
    <text evidence="1">The sequence shown here is derived from an EMBL/GenBank/DDBJ whole genome shotgun (WGS) entry which is preliminary data.</text>
</comment>
<dbReference type="EMBL" id="PIPV01000001">
    <property type="protein sequence ID" value="RUO58174.1"/>
    <property type="molecule type" value="Genomic_DNA"/>
</dbReference>
<dbReference type="AlphaFoldDB" id="A0A432YB39"/>
<sequence length="134" mass="15761">MRNHGFSLWEVVLAAVILAGVWQVSFAAWRWQAHVQTRLQWQQQLIMLIQAQREHYQRFGAFALTEAQLARQGRYVIPVWPFATRWRFIPDPYYNEQLFMRSPLEGVEPALLLGKHLPFEQQGNEVTIRVMGTP</sequence>
<dbReference type="RefSeq" id="WP_110572226.1">
    <property type="nucleotide sequence ID" value="NZ_PIPV01000001.1"/>
</dbReference>
<evidence type="ECO:0008006" key="3">
    <source>
        <dbReference type="Google" id="ProtNLM"/>
    </source>
</evidence>
<reference evidence="2" key="1">
    <citation type="journal article" date="2018" name="Front. Microbiol.">
        <title>Genome-Based Analysis Reveals the Taxonomy and Diversity of the Family Idiomarinaceae.</title>
        <authorList>
            <person name="Liu Y."/>
            <person name="Lai Q."/>
            <person name="Shao Z."/>
        </authorList>
    </citation>
    <scope>NUCLEOTIDE SEQUENCE [LARGE SCALE GENOMIC DNA]</scope>
    <source>
        <strain evidence="2">F23</strain>
    </source>
</reference>
<evidence type="ECO:0000313" key="1">
    <source>
        <dbReference type="EMBL" id="RUO58174.1"/>
    </source>
</evidence>
<dbReference type="OrthoDB" id="6238407at2"/>
<keyword evidence="2" id="KW-1185">Reference proteome</keyword>
<accession>A0A432YB39</accession>
<name>A0A432YB39_9GAMM</name>